<evidence type="ECO:0000256" key="1">
    <source>
        <dbReference type="ARBA" id="ARBA00001933"/>
    </source>
</evidence>
<keyword evidence="4 8" id="KW-0032">Aminotransferase</keyword>
<dbReference type="InterPro" id="IPR050596">
    <property type="entry name" value="AspAT/PAT-like"/>
</dbReference>
<sequence>MTYAAARLATVKPSASAAVSQAAKAAKAAGRDVIDLGLGEPDFDTPAHIVEAAHQAALAGDTRYPPTQGTLAARQAVSAKFARENDLNYSAETEVIVSNGAKQVIFDALMATLEPGDEVVLCAPYFGQYKDMVLILGGVPVTVKAKAEDGFCLTPKALADAITPKTRWIILNSPSNPAGATYDDAALRSLGAVLRDHPRVLILSDEIYEHILFDGRNFLSFAAACPDLKDRTLTVNGVSKAYAMTGWRIGYAGGPAPLIAAMTKVQSQISSGPCTIAQAAAVAALNGPQDDVRRFNAAFEARRNLVVDRIAPIEGLTLDAPGGAFYAYIGCADFIGARTPDGYVIASDIDFAAYLLDAAGIAAVPGSAYELSPYFRLSTATSAEVLDKAMNRLAQATSKLKKD</sequence>
<feature type="domain" description="Aminotransferase class I/classII large" evidence="10">
    <location>
        <begin position="32"/>
        <end position="393"/>
    </location>
</feature>
<evidence type="ECO:0000256" key="2">
    <source>
        <dbReference type="ARBA" id="ARBA00007441"/>
    </source>
</evidence>
<feature type="chain" id="PRO_5015551413" description="Aminotransferase" evidence="9">
    <location>
        <begin position="18"/>
        <end position="403"/>
    </location>
</feature>
<gene>
    <name evidence="11" type="ORF">C8N31_10683</name>
</gene>
<dbReference type="PROSITE" id="PS00105">
    <property type="entry name" value="AA_TRANSFER_CLASS_1"/>
    <property type="match status" value="1"/>
</dbReference>
<keyword evidence="6" id="KW-0663">Pyridoxal phosphate</keyword>
<dbReference type="OrthoDB" id="9763453at2"/>
<comment type="similarity">
    <text evidence="2 8">Belongs to the class-I pyridoxal-phosphate-dependent aminotransferase family.</text>
</comment>
<dbReference type="Pfam" id="PF00155">
    <property type="entry name" value="Aminotran_1_2"/>
    <property type="match status" value="1"/>
</dbReference>
<evidence type="ECO:0000256" key="3">
    <source>
        <dbReference type="ARBA" id="ARBA00011738"/>
    </source>
</evidence>
<dbReference type="FunFam" id="3.40.640.10:FF:000033">
    <property type="entry name" value="Aspartate aminotransferase"/>
    <property type="match status" value="1"/>
</dbReference>
<comment type="caution">
    <text evidence="11">The sequence shown here is derived from an EMBL/GenBank/DDBJ whole genome shotgun (WGS) entry which is preliminary data.</text>
</comment>
<organism evidence="11 12">
    <name type="scientific">Sulfitobacter mediterraneus</name>
    <dbReference type="NCBI Taxonomy" id="83219"/>
    <lineage>
        <taxon>Bacteria</taxon>
        <taxon>Pseudomonadati</taxon>
        <taxon>Pseudomonadota</taxon>
        <taxon>Alphaproteobacteria</taxon>
        <taxon>Rhodobacterales</taxon>
        <taxon>Roseobacteraceae</taxon>
        <taxon>Sulfitobacter</taxon>
    </lineage>
</organism>
<dbReference type="GO" id="GO:0004069">
    <property type="term" value="F:L-aspartate:2-oxoglutarate aminotransferase activity"/>
    <property type="evidence" value="ECO:0007669"/>
    <property type="project" value="UniProtKB-EC"/>
</dbReference>
<dbReference type="InterPro" id="IPR004839">
    <property type="entry name" value="Aminotransferase_I/II_large"/>
</dbReference>
<dbReference type="GO" id="GO:0006520">
    <property type="term" value="P:amino acid metabolic process"/>
    <property type="evidence" value="ECO:0007669"/>
    <property type="project" value="InterPro"/>
</dbReference>
<comment type="cofactor">
    <cofactor evidence="1 8">
        <name>pyridoxal 5'-phosphate</name>
        <dbReference type="ChEBI" id="CHEBI:597326"/>
    </cofactor>
</comment>
<dbReference type="PANTHER" id="PTHR46383">
    <property type="entry name" value="ASPARTATE AMINOTRANSFERASE"/>
    <property type="match status" value="1"/>
</dbReference>
<dbReference type="Proteomes" id="UP000244092">
    <property type="component" value="Unassembled WGS sequence"/>
</dbReference>
<dbReference type="AlphaFoldDB" id="A0A2T6CDN3"/>
<dbReference type="InterPro" id="IPR015421">
    <property type="entry name" value="PyrdxlP-dep_Trfase_major"/>
</dbReference>
<evidence type="ECO:0000313" key="12">
    <source>
        <dbReference type="Proteomes" id="UP000244092"/>
    </source>
</evidence>
<dbReference type="InterPro" id="IPR015424">
    <property type="entry name" value="PyrdxlP-dep_Trfase"/>
</dbReference>
<reference evidence="11 12" key="1">
    <citation type="submission" date="2018-04" db="EMBL/GenBank/DDBJ databases">
        <title>Genomic Encyclopedia of Archaeal and Bacterial Type Strains, Phase II (KMG-II): from individual species to whole genera.</title>
        <authorList>
            <person name="Goeker M."/>
        </authorList>
    </citation>
    <scope>NUCLEOTIDE SEQUENCE [LARGE SCALE GENOMIC DNA]</scope>
    <source>
        <strain evidence="11 12">DSM 12244</strain>
    </source>
</reference>
<name>A0A2T6CDN3_9RHOB</name>
<keyword evidence="9" id="KW-0732">Signal</keyword>
<comment type="catalytic activity">
    <reaction evidence="7">
        <text>L-aspartate + 2-oxoglutarate = oxaloacetate + L-glutamate</text>
        <dbReference type="Rhea" id="RHEA:21824"/>
        <dbReference type="ChEBI" id="CHEBI:16452"/>
        <dbReference type="ChEBI" id="CHEBI:16810"/>
        <dbReference type="ChEBI" id="CHEBI:29985"/>
        <dbReference type="ChEBI" id="CHEBI:29991"/>
        <dbReference type="EC" id="2.6.1.1"/>
    </reaction>
</comment>
<keyword evidence="5 8" id="KW-0808">Transferase</keyword>
<dbReference type="SUPFAM" id="SSF53383">
    <property type="entry name" value="PLP-dependent transferases"/>
    <property type="match status" value="1"/>
</dbReference>
<dbReference type="CDD" id="cd00609">
    <property type="entry name" value="AAT_like"/>
    <property type="match status" value="1"/>
</dbReference>
<evidence type="ECO:0000256" key="8">
    <source>
        <dbReference type="RuleBase" id="RU000481"/>
    </source>
</evidence>
<dbReference type="Gene3D" id="3.40.640.10">
    <property type="entry name" value="Type I PLP-dependent aspartate aminotransferase-like (Major domain)"/>
    <property type="match status" value="1"/>
</dbReference>
<evidence type="ECO:0000259" key="10">
    <source>
        <dbReference type="Pfam" id="PF00155"/>
    </source>
</evidence>
<evidence type="ECO:0000256" key="7">
    <source>
        <dbReference type="ARBA" id="ARBA00049185"/>
    </source>
</evidence>
<dbReference type="InterPro" id="IPR004838">
    <property type="entry name" value="NHTrfase_class1_PyrdxlP-BS"/>
</dbReference>
<evidence type="ECO:0000256" key="9">
    <source>
        <dbReference type="SAM" id="SignalP"/>
    </source>
</evidence>
<accession>A0A2T6CDN3</accession>
<protein>
    <recommendedName>
        <fullName evidence="8">Aminotransferase</fullName>
        <ecNumber evidence="8">2.6.1.-</ecNumber>
    </recommendedName>
</protein>
<dbReference type="EMBL" id="QBKU01000006">
    <property type="protein sequence ID" value="PTX73620.1"/>
    <property type="molecule type" value="Genomic_DNA"/>
</dbReference>
<evidence type="ECO:0000256" key="5">
    <source>
        <dbReference type="ARBA" id="ARBA00022679"/>
    </source>
</evidence>
<dbReference type="RefSeq" id="WP_025049692.1">
    <property type="nucleotide sequence ID" value="NZ_QBKU01000006.1"/>
</dbReference>
<evidence type="ECO:0000256" key="6">
    <source>
        <dbReference type="ARBA" id="ARBA00022898"/>
    </source>
</evidence>
<feature type="signal peptide" evidence="9">
    <location>
        <begin position="1"/>
        <end position="17"/>
    </location>
</feature>
<dbReference type="EC" id="2.6.1.-" evidence="8"/>
<evidence type="ECO:0000313" key="11">
    <source>
        <dbReference type="EMBL" id="PTX73620.1"/>
    </source>
</evidence>
<proteinExistence type="inferred from homology"/>
<evidence type="ECO:0000256" key="4">
    <source>
        <dbReference type="ARBA" id="ARBA00022576"/>
    </source>
</evidence>
<dbReference type="InterPro" id="IPR015422">
    <property type="entry name" value="PyrdxlP-dep_Trfase_small"/>
</dbReference>
<comment type="subunit">
    <text evidence="3">Homodimer.</text>
</comment>
<dbReference type="Gene3D" id="3.90.1150.10">
    <property type="entry name" value="Aspartate Aminotransferase, domain 1"/>
    <property type="match status" value="1"/>
</dbReference>
<dbReference type="PANTHER" id="PTHR46383:SF1">
    <property type="entry name" value="ASPARTATE AMINOTRANSFERASE"/>
    <property type="match status" value="1"/>
</dbReference>
<dbReference type="GO" id="GO:0030170">
    <property type="term" value="F:pyridoxal phosphate binding"/>
    <property type="evidence" value="ECO:0007669"/>
    <property type="project" value="InterPro"/>
</dbReference>